<protein>
    <recommendedName>
        <fullName evidence="5">Reverse transcriptase</fullName>
    </recommendedName>
</protein>
<dbReference type="InterPro" id="IPR036397">
    <property type="entry name" value="RNaseH_sf"/>
</dbReference>
<evidence type="ECO:0008006" key="5">
    <source>
        <dbReference type="Google" id="ProtNLM"/>
    </source>
</evidence>
<dbReference type="InterPro" id="IPR002156">
    <property type="entry name" value="RNaseH_domain"/>
</dbReference>
<dbReference type="PROSITE" id="PS50879">
    <property type="entry name" value="RNASE_H_1"/>
    <property type="match status" value="1"/>
</dbReference>
<name>A0A9W8MPL8_9AGAR</name>
<dbReference type="OrthoDB" id="3261136at2759"/>
<feature type="domain" description="RNase H type-1" evidence="2">
    <location>
        <begin position="859"/>
        <end position="1006"/>
    </location>
</feature>
<dbReference type="CDD" id="cd09276">
    <property type="entry name" value="Rnase_HI_RT_non_LTR"/>
    <property type="match status" value="1"/>
</dbReference>
<accession>A0A9W8MPL8</accession>
<proteinExistence type="predicted"/>
<evidence type="ECO:0000259" key="1">
    <source>
        <dbReference type="PROSITE" id="PS50878"/>
    </source>
</evidence>
<dbReference type="GO" id="GO:0003676">
    <property type="term" value="F:nucleic acid binding"/>
    <property type="evidence" value="ECO:0007669"/>
    <property type="project" value="InterPro"/>
</dbReference>
<feature type="domain" description="Reverse transcriptase" evidence="1">
    <location>
        <begin position="369"/>
        <end position="655"/>
    </location>
</feature>
<dbReference type="Gene3D" id="3.30.420.10">
    <property type="entry name" value="Ribonuclease H-like superfamily/Ribonuclease H"/>
    <property type="match status" value="1"/>
</dbReference>
<keyword evidence="4" id="KW-1185">Reference proteome</keyword>
<comment type="caution">
    <text evidence="3">The sequence shown here is derived from an EMBL/GenBank/DDBJ whole genome shotgun (WGS) entry which is preliminary data.</text>
</comment>
<dbReference type="SUPFAM" id="SSF56219">
    <property type="entry name" value="DNase I-like"/>
    <property type="match status" value="1"/>
</dbReference>
<evidence type="ECO:0000313" key="3">
    <source>
        <dbReference type="EMBL" id="KAJ3492820.1"/>
    </source>
</evidence>
<dbReference type="GO" id="GO:0004523">
    <property type="term" value="F:RNA-DNA hybrid ribonuclease activity"/>
    <property type="evidence" value="ECO:0007669"/>
    <property type="project" value="InterPro"/>
</dbReference>
<dbReference type="SUPFAM" id="SSF53098">
    <property type="entry name" value="Ribonuclease H-like"/>
    <property type="match status" value="1"/>
</dbReference>
<dbReference type="PROSITE" id="PS50878">
    <property type="entry name" value="RT_POL"/>
    <property type="match status" value="1"/>
</dbReference>
<dbReference type="InterPro" id="IPR012337">
    <property type="entry name" value="RNaseH-like_sf"/>
</dbReference>
<dbReference type="AlphaFoldDB" id="A0A9W8MPL8"/>
<dbReference type="Proteomes" id="UP001148786">
    <property type="component" value="Unassembled WGS sequence"/>
</dbReference>
<evidence type="ECO:0000259" key="2">
    <source>
        <dbReference type="PROSITE" id="PS50879"/>
    </source>
</evidence>
<dbReference type="InterPro" id="IPR036691">
    <property type="entry name" value="Endo/exonu/phosph_ase_sf"/>
</dbReference>
<sequence length="1193" mass="135727">MPPNEGDQVMWCGDFNRHHPLWDRDEDEHLFTAQATREAEVLISMLADNDMKMALPKGIPTLQHMVTGRYSRPDNVWCTPGLYEQIIQCDVDSYLRPPCTDHLPIVTIIDVPQERVETTPSYNFRMADWDAFRKELTQRLGEAPEPTDLLTDDDLQAAAETLTNVLQQTIKTTIKVNKPCPHTKRWWNSDLQEMKMKVNKLSRKSTRYRALPDHVVHTEYRDLSNKYGSAILDAKRQHWTDFLEDATADDMWTANRYFKDPVGDGGKTRIPTLKTETRGRTEEHASNDEKARVLAASFFPPPPAASSVPEGFQYPTPHPMPETITMDQIQRQVKRLSPYKACGPDGIPNVALQRSLDIIGQHLLRIYQAVFKLKSYVDSWREFLTVVLRKPGKPNYQVPKAYRPIALLCTMAKILTAIVAETLSRMIEKEQLLPTNHYGGRAGRMTTDAVHVLEERIRAAWRKGKVVSVLFLDVEGAFPNAVTDRLLHNLRKRRIPTEYVKFIENLLKDRRTKLKFDDFISALIKICNGIGQGDPLSMVLYIIYNADLLEIAGNINEDSLGFVDDALAISIENTFDDTTKALADFMNREDGGFKWGRDHNSKFEIDKLAVCHFTLKKIADPANPRKRIPPPHPPLILQGKTIKAATNYKYLGIHIDNQLRWNVQSQKTKAKSLSWILMFRRLQKTATGISPKLMRQLYLAVAGPKMTYGLDVWYTPPFKEEGKRRNTGSVKALAEFRKIQRIATLAITGALRTTPNDLLDAHAGVLPVDLLLKKICHRSLVRACTLPETNPLSLIVQIHHDRPTKRHVSALQQHMKIFKINPNTMEKITPTMTPPTYRPQFETEIASSKEEAIEIEAADDAEIKIYTDGSCHEGKVGAAAVLYLKGRTEPSRTLYYHLGADTEYGSKEAEAVGCILGVWLLRGSNHVGRLPISLYTDSQAFIRQTTSRTPKSGSYLQDKFIRLTETVAEDVAPCEGCLKFKLRWIAAHKDVKGNERADTEAKRAARGRTTPSQWLPSTLQGRLAVSADATKKNYMEALRAEWTEQWSKSPRKQRLDAIDPDFPFDEYRQLQGKLTRAQASLLIQIRSGHIPLNAYLFRFGKSDTKRCNACWRRSGGHLDVAETVRHFLFECPSYQWERSEMDEEIGPTNTNLRAILKSKKSVEALLKFVSKTRRLRTKPGEVPREIPNEVIEQ</sequence>
<evidence type="ECO:0000313" key="4">
    <source>
        <dbReference type="Proteomes" id="UP001148786"/>
    </source>
</evidence>
<dbReference type="Gene3D" id="3.60.10.10">
    <property type="entry name" value="Endonuclease/exonuclease/phosphatase"/>
    <property type="match status" value="1"/>
</dbReference>
<organism evidence="3 4">
    <name type="scientific">Agrocybe chaxingu</name>
    <dbReference type="NCBI Taxonomy" id="84603"/>
    <lineage>
        <taxon>Eukaryota</taxon>
        <taxon>Fungi</taxon>
        <taxon>Dikarya</taxon>
        <taxon>Basidiomycota</taxon>
        <taxon>Agaricomycotina</taxon>
        <taxon>Agaricomycetes</taxon>
        <taxon>Agaricomycetidae</taxon>
        <taxon>Agaricales</taxon>
        <taxon>Agaricineae</taxon>
        <taxon>Strophariaceae</taxon>
        <taxon>Agrocybe</taxon>
    </lineage>
</organism>
<dbReference type="SUPFAM" id="SSF56672">
    <property type="entry name" value="DNA/RNA polymerases"/>
    <property type="match status" value="1"/>
</dbReference>
<dbReference type="Pfam" id="PF00078">
    <property type="entry name" value="RVT_1"/>
    <property type="match status" value="1"/>
</dbReference>
<dbReference type="PANTHER" id="PTHR33481:SF1">
    <property type="entry name" value="ENDONUCLEASE_EXONUCLEASE_PHOSPHATASE DOMAIN-CONTAINING PROTEIN-RELATED"/>
    <property type="match status" value="1"/>
</dbReference>
<dbReference type="PANTHER" id="PTHR33481">
    <property type="entry name" value="REVERSE TRANSCRIPTASE"/>
    <property type="match status" value="1"/>
</dbReference>
<dbReference type="InterPro" id="IPR000477">
    <property type="entry name" value="RT_dom"/>
</dbReference>
<dbReference type="EMBL" id="JANKHO010002379">
    <property type="protein sequence ID" value="KAJ3492820.1"/>
    <property type="molecule type" value="Genomic_DNA"/>
</dbReference>
<dbReference type="InterPro" id="IPR043502">
    <property type="entry name" value="DNA/RNA_pol_sf"/>
</dbReference>
<dbReference type="Pfam" id="PF00075">
    <property type="entry name" value="RNase_H"/>
    <property type="match status" value="1"/>
</dbReference>
<reference evidence="3" key="1">
    <citation type="submission" date="2022-07" db="EMBL/GenBank/DDBJ databases">
        <title>Genome Sequence of Agrocybe chaxingu.</title>
        <authorList>
            <person name="Buettner E."/>
        </authorList>
    </citation>
    <scope>NUCLEOTIDE SEQUENCE</scope>
    <source>
        <strain evidence="3">MP-N11</strain>
    </source>
</reference>
<gene>
    <name evidence="3" type="ORF">NLJ89_g11157</name>
</gene>
<dbReference type="CDD" id="cd01650">
    <property type="entry name" value="RT_nLTR_like"/>
    <property type="match status" value="1"/>
</dbReference>